<proteinExistence type="inferred from homology"/>
<evidence type="ECO:0000313" key="6">
    <source>
        <dbReference type="Proteomes" id="UP000265903"/>
    </source>
</evidence>
<dbReference type="OrthoDB" id="9792148at2"/>
<feature type="domain" description="Putative sugar diacid recognition" evidence="2">
    <location>
        <begin position="4"/>
        <end position="135"/>
    </location>
</feature>
<comment type="caution">
    <text evidence="5">The sequence shown here is derived from an EMBL/GenBank/DDBJ whole genome shotgun (WGS) entry which is preliminary data.</text>
</comment>
<evidence type="ECO:0000259" key="2">
    <source>
        <dbReference type="Pfam" id="PF05651"/>
    </source>
</evidence>
<feature type="domain" description="CdaR GGDEF-like" evidence="4">
    <location>
        <begin position="145"/>
        <end position="254"/>
    </location>
</feature>
<feature type="domain" description="PucR C-terminal helix-turn-helix" evidence="3">
    <location>
        <begin position="304"/>
        <end position="361"/>
    </location>
</feature>
<evidence type="ECO:0000259" key="4">
    <source>
        <dbReference type="Pfam" id="PF17853"/>
    </source>
</evidence>
<dbReference type="InterPro" id="IPR041522">
    <property type="entry name" value="CdaR_GGDEF"/>
</dbReference>
<gene>
    <name evidence="5" type="primary">cdaR</name>
    <name evidence="5" type="ORF">DOQ08_00391</name>
</gene>
<evidence type="ECO:0000313" key="5">
    <source>
        <dbReference type="EMBL" id="RMJ05720.1"/>
    </source>
</evidence>
<dbReference type="InterPro" id="IPR051448">
    <property type="entry name" value="CdaR-like_regulators"/>
</dbReference>
<evidence type="ECO:0000256" key="1">
    <source>
        <dbReference type="ARBA" id="ARBA00006754"/>
    </source>
</evidence>
<dbReference type="Pfam" id="PF13556">
    <property type="entry name" value="HTH_30"/>
    <property type="match status" value="1"/>
</dbReference>
<sequence length="376" mass="41617">MTTLDQATAQRIVDRAMPVIGHSVNVMTPDGIIIASGDSLRVGAIHQAARQVAETCAPVVITEQEACRYTGTRAGVNLPVEVGGKIVAVVGISGSPDKVLPFADLVRVTAELILEQASLMEVSRQRRHQIENTLLALLNGEPVSEHWLKQLSIDLSKPRIAVVIEANLPHLPWLTDTAPLARDLERVEPDALVIQTPDQKIVFFFVEKSPQDALSAALVRLPDSLNASVSAATGAAFSNNLKACYESAQAALQAAKQRFQTPIRAHYEEFPLATLWRSLQPGWQQDQLSLELRPLLNHARSDQYLKTLRTFIAADGDIQRCAEQLHLHRNSVRYRLKGIESLTGWSPFRLEDLMFLYLALESNLKPVQLHKSTEQK</sequence>
<keyword evidence="6" id="KW-1185">Reference proteome</keyword>
<dbReference type="Proteomes" id="UP000265903">
    <property type="component" value="Unassembled WGS sequence"/>
</dbReference>
<dbReference type="InterPro" id="IPR008599">
    <property type="entry name" value="Diacid_rec"/>
</dbReference>
<comment type="similarity">
    <text evidence="1">Belongs to the CdaR family.</text>
</comment>
<reference evidence="5 6" key="1">
    <citation type="submission" date="2018-08" db="EMBL/GenBank/DDBJ databases">
        <title>Whole Genome Sequence of the Moderate Halophilic Marine Bacterium Marinobacter litoralis Sw-45.</title>
        <authorList>
            <person name="Musa H."/>
        </authorList>
    </citation>
    <scope>NUCLEOTIDE SEQUENCE [LARGE SCALE GENOMIC DNA]</scope>
    <source>
        <strain evidence="5 6">Sw-45</strain>
    </source>
</reference>
<evidence type="ECO:0000259" key="3">
    <source>
        <dbReference type="Pfam" id="PF13556"/>
    </source>
</evidence>
<accession>A0A3M2RK61</accession>
<dbReference type="RefSeq" id="WP_114333220.1">
    <property type="nucleotide sequence ID" value="NZ_QMDL01000001.1"/>
</dbReference>
<dbReference type="EMBL" id="QMDL01000001">
    <property type="protein sequence ID" value="RMJ05720.1"/>
    <property type="molecule type" value="Genomic_DNA"/>
</dbReference>
<dbReference type="PANTHER" id="PTHR33744">
    <property type="entry name" value="CARBOHYDRATE DIACID REGULATOR"/>
    <property type="match status" value="1"/>
</dbReference>
<dbReference type="PANTHER" id="PTHR33744:SF15">
    <property type="entry name" value="CARBOHYDRATE DIACID REGULATOR"/>
    <property type="match status" value="1"/>
</dbReference>
<dbReference type="Pfam" id="PF17853">
    <property type="entry name" value="GGDEF_2"/>
    <property type="match status" value="1"/>
</dbReference>
<name>A0A3M2RK61_9GAMM</name>
<dbReference type="AlphaFoldDB" id="A0A3M2RK61"/>
<protein>
    <submittedName>
        <fullName evidence="5">Carbohydrate diacid regulator</fullName>
    </submittedName>
</protein>
<dbReference type="Pfam" id="PF05651">
    <property type="entry name" value="Diacid_rec"/>
    <property type="match status" value="1"/>
</dbReference>
<organism evidence="5 6">
    <name type="scientific">Marinobacter litoralis</name>
    <dbReference type="NCBI Taxonomy" id="187981"/>
    <lineage>
        <taxon>Bacteria</taxon>
        <taxon>Pseudomonadati</taxon>
        <taxon>Pseudomonadota</taxon>
        <taxon>Gammaproteobacteria</taxon>
        <taxon>Pseudomonadales</taxon>
        <taxon>Marinobacteraceae</taxon>
        <taxon>Marinobacter</taxon>
    </lineage>
</organism>
<dbReference type="InterPro" id="IPR042070">
    <property type="entry name" value="PucR_C-HTH_sf"/>
</dbReference>
<dbReference type="InterPro" id="IPR025736">
    <property type="entry name" value="PucR_C-HTH_dom"/>
</dbReference>
<dbReference type="Gene3D" id="1.10.10.2840">
    <property type="entry name" value="PucR C-terminal helix-turn-helix domain"/>
    <property type="match status" value="1"/>
</dbReference>